<sequence>MSATNILRHAWRHLVRNPGNLVLSFWYLFILFLFQLVAIRGLGSGFQQWLKALNPSKITVSSIPSLPHGLALKLTLTYLTMMLVVFPFVVGALYGGVADNLQTGSNTSVGLFAFFRYGFRLFWESLGLLVGIIVGTAVMLAVALLVNFLLAFLGQHALVLRVIMGIVSVLITLTLMFWWFAAVLYWMGAVYFGRQPVLQSLGRGLSWVWRHKGESLRLTGLTALLVLAATVLFSLFGLVPIIGQFFAIVLYAGVLTLIAIESNIFYREATRHDIPPVFHT</sequence>
<keyword evidence="1" id="KW-1133">Transmembrane helix</keyword>
<organism evidence="2 3">
    <name type="scientific">Sulfobacillus benefaciens</name>
    <dbReference type="NCBI Taxonomy" id="453960"/>
    <lineage>
        <taxon>Bacteria</taxon>
        <taxon>Bacillati</taxon>
        <taxon>Bacillota</taxon>
        <taxon>Clostridia</taxon>
        <taxon>Eubacteriales</taxon>
        <taxon>Clostridiales Family XVII. Incertae Sedis</taxon>
        <taxon>Sulfobacillus</taxon>
    </lineage>
</organism>
<accession>A0A2T2WYV8</accession>
<evidence type="ECO:0000256" key="1">
    <source>
        <dbReference type="SAM" id="Phobius"/>
    </source>
</evidence>
<keyword evidence="1" id="KW-0472">Membrane</keyword>
<feature type="transmembrane region" description="Helical" evidence="1">
    <location>
        <begin position="158"/>
        <end position="186"/>
    </location>
</feature>
<proteinExistence type="predicted"/>
<feature type="transmembrane region" description="Helical" evidence="1">
    <location>
        <begin position="76"/>
        <end position="97"/>
    </location>
</feature>
<dbReference type="EMBL" id="PXYT01000026">
    <property type="protein sequence ID" value="PSR27413.1"/>
    <property type="molecule type" value="Genomic_DNA"/>
</dbReference>
<evidence type="ECO:0000313" key="2">
    <source>
        <dbReference type="EMBL" id="PSR27413.1"/>
    </source>
</evidence>
<comment type="caution">
    <text evidence="2">The sequence shown here is derived from an EMBL/GenBank/DDBJ whole genome shotgun (WGS) entry which is preliminary data.</text>
</comment>
<feature type="transmembrane region" description="Helical" evidence="1">
    <location>
        <begin position="218"/>
        <end position="239"/>
    </location>
</feature>
<dbReference type="Proteomes" id="UP000242699">
    <property type="component" value="Unassembled WGS sequence"/>
</dbReference>
<dbReference type="AlphaFoldDB" id="A0A2T2WYV8"/>
<feature type="transmembrane region" description="Helical" evidence="1">
    <location>
        <begin position="126"/>
        <end position="152"/>
    </location>
</feature>
<gene>
    <name evidence="2" type="ORF">C7B43_11765</name>
</gene>
<keyword evidence="1" id="KW-0812">Transmembrane</keyword>
<feature type="transmembrane region" description="Helical" evidence="1">
    <location>
        <begin position="21"/>
        <end position="43"/>
    </location>
</feature>
<reference evidence="2 3" key="1">
    <citation type="journal article" date="2014" name="BMC Genomics">
        <title>Comparison of environmental and isolate Sulfobacillus genomes reveals diverse carbon, sulfur, nitrogen, and hydrogen metabolisms.</title>
        <authorList>
            <person name="Justice N.B."/>
            <person name="Norman A."/>
            <person name="Brown C.T."/>
            <person name="Singh A."/>
            <person name="Thomas B.C."/>
            <person name="Banfield J.F."/>
        </authorList>
    </citation>
    <scope>NUCLEOTIDE SEQUENCE [LARGE SCALE GENOMIC DNA]</scope>
    <source>
        <strain evidence="2">AMDSBA1</strain>
    </source>
</reference>
<evidence type="ECO:0000313" key="3">
    <source>
        <dbReference type="Proteomes" id="UP000242699"/>
    </source>
</evidence>
<protein>
    <submittedName>
        <fullName evidence="2">Uncharacterized protein</fullName>
    </submittedName>
</protein>
<feature type="transmembrane region" description="Helical" evidence="1">
    <location>
        <begin position="245"/>
        <end position="266"/>
    </location>
</feature>
<name>A0A2T2WYV8_9FIRM</name>